<keyword evidence="1" id="KW-0812">Transmembrane</keyword>
<dbReference type="AlphaFoldDB" id="A0A644Y9W1"/>
<evidence type="ECO:0000256" key="1">
    <source>
        <dbReference type="SAM" id="Phobius"/>
    </source>
</evidence>
<feature type="transmembrane region" description="Helical" evidence="1">
    <location>
        <begin position="267"/>
        <end position="284"/>
    </location>
</feature>
<evidence type="ECO:0008006" key="3">
    <source>
        <dbReference type="Google" id="ProtNLM"/>
    </source>
</evidence>
<evidence type="ECO:0000313" key="2">
    <source>
        <dbReference type="EMBL" id="MPM25099.1"/>
    </source>
</evidence>
<feature type="transmembrane region" description="Helical" evidence="1">
    <location>
        <begin position="109"/>
        <end position="127"/>
    </location>
</feature>
<protein>
    <recommendedName>
        <fullName evidence="3">Membrane transporter protein</fullName>
    </recommendedName>
</protein>
<comment type="caution">
    <text evidence="2">The sequence shown here is derived from an EMBL/GenBank/DDBJ whole genome shotgun (WGS) entry which is preliminary data.</text>
</comment>
<proteinExistence type="predicted"/>
<dbReference type="EMBL" id="VSSQ01004413">
    <property type="protein sequence ID" value="MPM25099.1"/>
    <property type="molecule type" value="Genomic_DNA"/>
</dbReference>
<sequence>MVKALQVILVICFFAILFDYLMNVRKNHKGELKGVPGKKWAWAFGIGIFANLLDTLGIGSFATSTFLYKASKSCPDELLPGTLNVGDTFPVIVEALVFTTAVDCDGLTLILMCVAAMIGSYLMAGIVCKWDVNKIRYVMGAAMLCVAVVMACKNAGVGPFGLIGTATGLRGYKLVIAVVVNFILGALMDVGFGLYAPCMALLLMLGCDATVTFPIFMSSCALLMPACSIKFIKESKYDVVCVLGNLIGGIIGVILACTVVTSLPIHALIWVVCCVLVYTSIMMFRDASKSKAAVAQ</sequence>
<dbReference type="PANTHER" id="PTHR43483:SF3">
    <property type="entry name" value="MEMBRANE TRANSPORTER PROTEIN HI_0806-RELATED"/>
    <property type="match status" value="1"/>
</dbReference>
<feature type="transmembrane region" description="Helical" evidence="1">
    <location>
        <begin position="6"/>
        <end position="22"/>
    </location>
</feature>
<feature type="transmembrane region" description="Helical" evidence="1">
    <location>
        <begin position="42"/>
        <end position="62"/>
    </location>
</feature>
<dbReference type="PANTHER" id="PTHR43483">
    <property type="entry name" value="MEMBRANE TRANSPORTER PROTEIN HI_0806-RELATED"/>
    <property type="match status" value="1"/>
</dbReference>
<name>A0A644Y9W1_9ZZZZ</name>
<keyword evidence="1" id="KW-0472">Membrane</keyword>
<feature type="transmembrane region" description="Helical" evidence="1">
    <location>
        <begin position="239"/>
        <end position="261"/>
    </location>
</feature>
<gene>
    <name evidence="2" type="ORF">SDC9_71589</name>
</gene>
<feature type="transmembrane region" description="Helical" evidence="1">
    <location>
        <begin position="201"/>
        <end position="227"/>
    </location>
</feature>
<organism evidence="2">
    <name type="scientific">bioreactor metagenome</name>
    <dbReference type="NCBI Taxonomy" id="1076179"/>
    <lineage>
        <taxon>unclassified sequences</taxon>
        <taxon>metagenomes</taxon>
        <taxon>ecological metagenomes</taxon>
    </lineage>
</organism>
<keyword evidence="1" id="KW-1133">Transmembrane helix</keyword>
<accession>A0A644Y9W1</accession>
<feature type="transmembrane region" description="Helical" evidence="1">
    <location>
        <begin position="139"/>
        <end position="162"/>
    </location>
</feature>
<feature type="transmembrane region" description="Helical" evidence="1">
    <location>
        <begin position="174"/>
        <end position="195"/>
    </location>
</feature>
<reference evidence="2" key="1">
    <citation type="submission" date="2019-08" db="EMBL/GenBank/DDBJ databases">
        <authorList>
            <person name="Kucharzyk K."/>
            <person name="Murdoch R.W."/>
            <person name="Higgins S."/>
            <person name="Loffler F."/>
        </authorList>
    </citation>
    <scope>NUCLEOTIDE SEQUENCE</scope>
</reference>